<dbReference type="AlphaFoldDB" id="A0A4Q9GKI9"/>
<protein>
    <submittedName>
        <fullName evidence="1">Uncharacterized protein</fullName>
    </submittedName>
</protein>
<evidence type="ECO:0000313" key="1">
    <source>
        <dbReference type="EMBL" id="TBN54718.1"/>
    </source>
</evidence>
<proteinExistence type="predicted"/>
<organism evidence="1 2">
    <name type="scientific">Hansschlegelia quercus</name>
    <dbReference type="NCBI Taxonomy" id="2528245"/>
    <lineage>
        <taxon>Bacteria</taxon>
        <taxon>Pseudomonadati</taxon>
        <taxon>Pseudomonadota</taxon>
        <taxon>Alphaproteobacteria</taxon>
        <taxon>Hyphomicrobiales</taxon>
        <taxon>Methylopilaceae</taxon>
        <taxon>Hansschlegelia</taxon>
    </lineage>
</organism>
<name>A0A4Q9GKI9_9HYPH</name>
<gene>
    <name evidence="1" type="ORF">EYR15_00680</name>
</gene>
<dbReference type="Proteomes" id="UP000291613">
    <property type="component" value="Unassembled WGS sequence"/>
</dbReference>
<dbReference type="EMBL" id="SIUB01000001">
    <property type="protein sequence ID" value="TBN54718.1"/>
    <property type="molecule type" value="Genomic_DNA"/>
</dbReference>
<sequence>MSAQTLKQEIEKKRDHIPSPDLCLRIIDFVAAKPFAEREFMTYRTFYNALNEGNESTEIFSAVSFLASSRIEALSPLGIFVDESGGEHELSARDLWDVMQTGRIVHPRTGILIEVPSKSVLIFFVPSQKFDDKEGL</sequence>
<evidence type="ECO:0000313" key="2">
    <source>
        <dbReference type="Proteomes" id="UP000291613"/>
    </source>
</evidence>
<comment type="caution">
    <text evidence="1">The sequence shown here is derived from an EMBL/GenBank/DDBJ whole genome shotgun (WGS) entry which is preliminary data.</text>
</comment>
<reference evidence="1 2" key="1">
    <citation type="submission" date="2019-02" db="EMBL/GenBank/DDBJ databases">
        <title>Hansschlegelia quercus sp. nov., a novel methylotrophic bacterium from buds of oak (Quercus robur L.).</title>
        <authorList>
            <person name="Agafonova N.V."/>
            <person name="Kaparullina E.N."/>
            <person name="Grouzdev D.S."/>
            <person name="Doronina N.V."/>
        </authorList>
    </citation>
    <scope>NUCLEOTIDE SEQUENCE [LARGE SCALE GENOMIC DNA]</scope>
    <source>
        <strain evidence="1 2">Dub</strain>
    </source>
</reference>
<dbReference type="RefSeq" id="WP_131000970.1">
    <property type="nucleotide sequence ID" value="NZ_JBHSZR010000002.1"/>
</dbReference>
<accession>A0A4Q9GKI9</accession>
<dbReference type="OrthoDB" id="7780998at2"/>
<keyword evidence="2" id="KW-1185">Reference proteome</keyword>